<comment type="caution">
    <text evidence="1">The sequence shown here is derived from an EMBL/GenBank/DDBJ whole genome shotgun (WGS) entry which is preliminary data.</text>
</comment>
<gene>
    <name evidence="1" type="ORF">G7B40_039050</name>
</gene>
<dbReference type="RefSeq" id="WP_208344677.1">
    <property type="nucleotide sequence ID" value="NZ_CAWQFN010000526.1"/>
</dbReference>
<keyword evidence="2" id="KW-1185">Reference proteome</keyword>
<name>A0AAP5IF08_9CYAN</name>
<organism evidence="1 2">
    <name type="scientific">Aetokthonos hydrillicola Thurmond2011</name>
    <dbReference type="NCBI Taxonomy" id="2712845"/>
    <lineage>
        <taxon>Bacteria</taxon>
        <taxon>Bacillati</taxon>
        <taxon>Cyanobacteriota</taxon>
        <taxon>Cyanophyceae</taxon>
        <taxon>Nostocales</taxon>
        <taxon>Hapalosiphonaceae</taxon>
        <taxon>Aetokthonos</taxon>
    </lineage>
</organism>
<proteinExistence type="predicted"/>
<sequence length="157" mass="17885">MYHHTEADFNTKSSACSPIVNIIDEQTTAQAELSAHIEAQAQEIAPEPEIQFIDLDGFYTYEAQVALQVIATITHDCEDFVTQPWVVMVGEVEVHRADTWAKCADYIRWHYKQGTLPKLRTSTSEELLDKPFDELSTLDWQRLKEYEPHSGTDLVAA</sequence>
<accession>A0AAP5IF08</accession>
<evidence type="ECO:0000313" key="1">
    <source>
        <dbReference type="EMBL" id="MDR9900503.1"/>
    </source>
</evidence>
<protein>
    <submittedName>
        <fullName evidence="1">Uncharacterized protein</fullName>
    </submittedName>
</protein>
<dbReference type="EMBL" id="JAALHA020000035">
    <property type="protein sequence ID" value="MDR9900503.1"/>
    <property type="molecule type" value="Genomic_DNA"/>
</dbReference>
<evidence type="ECO:0000313" key="2">
    <source>
        <dbReference type="Proteomes" id="UP000667802"/>
    </source>
</evidence>
<dbReference type="AlphaFoldDB" id="A0AAP5IF08"/>
<dbReference type="Proteomes" id="UP000667802">
    <property type="component" value="Unassembled WGS sequence"/>
</dbReference>
<reference evidence="2" key="1">
    <citation type="journal article" date="2021" name="Science">
        <title>Hunting the eagle killer: A cyanobacterial neurotoxin causes vacuolar myelinopathy.</title>
        <authorList>
            <person name="Breinlinger S."/>
            <person name="Phillips T.J."/>
            <person name="Haram B.N."/>
            <person name="Mares J."/>
            <person name="Martinez Yerena J.A."/>
            <person name="Hrouzek P."/>
            <person name="Sobotka R."/>
            <person name="Henderson W.M."/>
            <person name="Schmieder P."/>
            <person name="Williams S.M."/>
            <person name="Lauderdale J.D."/>
            <person name="Wilde H.D."/>
            <person name="Gerrin W."/>
            <person name="Kust A."/>
            <person name="Washington J.W."/>
            <person name="Wagner C."/>
            <person name="Geier B."/>
            <person name="Liebeke M."/>
            <person name="Enke H."/>
            <person name="Niedermeyer T.H.J."/>
            <person name="Wilde S.B."/>
        </authorList>
    </citation>
    <scope>NUCLEOTIDE SEQUENCE [LARGE SCALE GENOMIC DNA]</scope>
    <source>
        <strain evidence="2">Thurmond2011</strain>
    </source>
</reference>